<proteinExistence type="predicted"/>
<reference evidence="9 10" key="1">
    <citation type="journal article" date="2014" name="Int. J. Syst. Evol. Microbiol.">
        <title>Listeria floridensis sp. nov., Listeria aquatica sp. nov., Listeria cornellensis sp. nov., Listeria riparia sp. nov. and Listeria grandensis sp. nov., from agricultural and natural environments.</title>
        <authorList>
            <person name="den Bakker H.C."/>
            <person name="Warchocki S."/>
            <person name="Wright E.M."/>
            <person name="Allred A.F."/>
            <person name="Ahlstrom C."/>
            <person name="Manuel C.S."/>
            <person name="Stasiewicz M.J."/>
            <person name="Burrell A."/>
            <person name="Roof S."/>
            <person name="Strawn L."/>
            <person name="Fortes E.D."/>
            <person name="Nightingale K.K."/>
            <person name="Kephart D."/>
            <person name="Wiedmann M."/>
        </authorList>
    </citation>
    <scope>NUCLEOTIDE SEQUENCE [LARGE SCALE GENOMIC DNA]</scope>
    <source>
        <strain evidence="9 10">FSL S10-1188</strain>
    </source>
</reference>
<evidence type="ECO:0000256" key="5">
    <source>
        <dbReference type="ARBA" id="ARBA00022989"/>
    </source>
</evidence>
<evidence type="ECO:0000256" key="6">
    <source>
        <dbReference type="ARBA" id="ARBA00023010"/>
    </source>
</evidence>
<gene>
    <name evidence="9" type="ORF">MAQA_11301</name>
</gene>
<name>W7AWL3_9LIST</name>
<feature type="domain" description="Protein translocase subunit SecDF P1" evidence="8">
    <location>
        <begin position="64"/>
        <end position="120"/>
    </location>
</feature>
<evidence type="ECO:0000256" key="3">
    <source>
        <dbReference type="ARBA" id="ARBA00022692"/>
    </source>
</evidence>
<keyword evidence="5" id="KW-1133">Transmembrane helix</keyword>
<dbReference type="AlphaFoldDB" id="W7AWL3"/>
<evidence type="ECO:0000313" key="9">
    <source>
        <dbReference type="EMBL" id="EUJ17610.1"/>
    </source>
</evidence>
<dbReference type="Pfam" id="PF21760">
    <property type="entry name" value="SecD_1st"/>
    <property type="match status" value="1"/>
</dbReference>
<sequence>MVKKSKLITFFLIVAIIFGVVIGTTKMVLDKINLGLDLQGGFEVLYQVEPASGKGKVTKETLTDTVSALDRRINSIGVAEPVITIEGNNRIRVQLAGVTDQNQARKMLSTTAELSFRDAKDKLMLDGSDLVPGGAKQAFTDTNQPIVTLKLKSADKFAKVTKDILGEAPNNQLVIWLDWKKGQKYEEEKTKKRSSLLVRTKCQQSD</sequence>
<dbReference type="GO" id="GO:0015031">
    <property type="term" value="P:protein transport"/>
    <property type="evidence" value="ECO:0007669"/>
    <property type="project" value="UniProtKB-KW"/>
</dbReference>
<dbReference type="InterPro" id="IPR048631">
    <property type="entry name" value="SecD_1st"/>
</dbReference>
<evidence type="ECO:0000256" key="1">
    <source>
        <dbReference type="ARBA" id="ARBA00022448"/>
    </source>
</evidence>
<evidence type="ECO:0000256" key="4">
    <source>
        <dbReference type="ARBA" id="ARBA00022927"/>
    </source>
</evidence>
<dbReference type="EMBL" id="AOCG01000012">
    <property type="protein sequence ID" value="EUJ17610.1"/>
    <property type="molecule type" value="Genomic_DNA"/>
</dbReference>
<keyword evidence="3" id="KW-0812">Transmembrane</keyword>
<dbReference type="PANTHER" id="PTHR30081:SF8">
    <property type="entry name" value="PROTEIN TRANSLOCASE SUBUNIT SECF"/>
    <property type="match status" value="1"/>
</dbReference>
<keyword evidence="10" id="KW-1185">Reference proteome</keyword>
<evidence type="ECO:0000259" key="8">
    <source>
        <dbReference type="Pfam" id="PF21760"/>
    </source>
</evidence>
<dbReference type="PANTHER" id="PTHR30081">
    <property type="entry name" value="PROTEIN-EXPORT MEMBRANE PROTEIN SEC"/>
    <property type="match status" value="1"/>
</dbReference>
<protein>
    <submittedName>
        <fullName evidence="9">Bifunctional preprotein translocase subunit SecD/SecF</fullName>
    </submittedName>
</protein>
<keyword evidence="1" id="KW-0813">Transport</keyword>
<dbReference type="Gene3D" id="3.30.70.3220">
    <property type="match status" value="1"/>
</dbReference>
<dbReference type="GO" id="GO:0005886">
    <property type="term" value="C:plasma membrane"/>
    <property type="evidence" value="ECO:0007669"/>
    <property type="project" value="TreeGrafter"/>
</dbReference>
<keyword evidence="7" id="KW-0472">Membrane</keyword>
<dbReference type="PATRIC" id="fig|1265818.5.peg.2269"/>
<evidence type="ECO:0000256" key="2">
    <source>
        <dbReference type="ARBA" id="ARBA00022475"/>
    </source>
</evidence>
<dbReference type="Proteomes" id="UP000019246">
    <property type="component" value="Unassembled WGS sequence"/>
</dbReference>
<comment type="caution">
    <text evidence="9">The sequence shown here is derived from an EMBL/GenBank/DDBJ whole genome shotgun (WGS) entry which is preliminary data.</text>
</comment>
<accession>W7AWL3</accession>
<keyword evidence="2" id="KW-1003">Cell membrane</keyword>
<dbReference type="STRING" id="1265818.MAQA_11301"/>
<evidence type="ECO:0000313" key="10">
    <source>
        <dbReference type="Proteomes" id="UP000019246"/>
    </source>
</evidence>
<organism evidence="9 10">
    <name type="scientific">Listeria aquatica FSL S10-1188</name>
    <dbReference type="NCBI Taxonomy" id="1265818"/>
    <lineage>
        <taxon>Bacteria</taxon>
        <taxon>Bacillati</taxon>
        <taxon>Bacillota</taxon>
        <taxon>Bacilli</taxon>
        <taxon>Bacillales</taxon>
        <taxon>Listeriaceae</taxon>
        <taxon>Listeria</taxon>
    </lineage>
</organism>
<keyword evidence="6" id="KW-0811">Translocation</keyword>
<evidence type="ECO:0000256" key="7">
    <source>
        <dbReference type="ARBA" id="ARBA00023136"/>
    </source>
</evidence>
<keyword evidence="4" id="KW-0653">Protein transport</keyword>
<dbReference type="InterPro" id="IPR022813">
    <property type="entry name" value="SecD/SecF_arch_bac"/>
</dbReference>